<dbReference type="GO" id="GO:0005524">
    <property type="term" value="F:ATP binding"/>
    <property type="evidence" value="ECO:0007669"/>
    <property type="project" value="UniProtKB-UniRule"/>
</dbReference>
<dbReference type="Pfam" id="PF01715">
    <property type="entry name" value="IPPT"/>
    <property type="match status" value="1"/>
</dbReference>
<evidence type="ECO:0000256" key="3">
    <source>
        <dbReference type="ARBA" id="ARBA00005842"/>
    </source>
</evidence>
<dbReference type="InterPro" id="IPR039657">
    <property type="entry name" value="Dimethylallyltransferase"/>
</dbReference>
<comment type="subunit">
    <text evidence="10">Monomer.</text>
</comment>
<evidence type="ECO:0000256" key="7">
    <source>
        <dbReference type="ARBA" id="ARBA00022840"/>
    </source>
</evidence>
<keyword evidence="4 10" id="KW-0808">Transferase</keyword>
<feature type="binding site" evidence="10">
    <location>
        <begin position="15"/>
        <end position="22"/>
    </location>
    <ligand>
        <name>ATP</name>
        <dbReference type="ChEBI" id="CHEBI:30616"/>
    </ligand>
</feature>
<comment type="caution">
    <text evidence="10">Lacks conserved residue(s) required for the propagation of feature annotation.</text>
</comment>
<gene>
    <name evidence="10" type="primary">miaA</name>
    <name evidence="14" type="ORF">COV91_05880</name>
</gene>
<evidence type="ECO:0000256" key="9">
    <source>
        <dbReference type="ARBA" id="ARBA00049563"/>
    </source>
</evidence>
<feature type="site" description="Interaction with substrate tRNA" evidence="10">
    <location>
        <position position="106"/>
    </location>
</feature>
<dbReference type="EC" id="2.5.1.75" evidence="10"/>
<evidence type="ECO:0000313" key="14">
    <source>
        <dbReference type="EMBL" id="PIQ68097.1"/>
    </source>
</evidence>
<evidence type="ECO:0000256" key="12">
    <source>
        <dbReference type="RuleBase" id="RU003784"/>
    </source>
</evidence>
<dbReference type="SUPFAM" id="SSF52540">
    <property type="entry name" value="P-loop containing nucleoside triphosphate hydrolases"/>
    <property type="match status" value="1"/>
</dbReference>
<evidence type="ECO:0000256" key="11">
    <source>
        <dbReference type="RuleBase" id="RU003783"/>
    </source>
</evidence>
<comment type="function">
    <text evidence="2 10 12">Catalyzes the transfer of a dimethylallyl group onto the adenine at position 37 in tRNAs that read codons beginning with uridine, leading to the formation of N6-(dimethylallyl)adenosine (i(6)A).</text>
</comment>
<feature type="site" description="Interaction with substrate tRNA" evidence="10">
    <location>
        <position position="129"/>
    </location>
</feature>
<organism evidence="14 15">
    <name type="scientific">Candidatus Taylorbacteria bacterium CG11_big_fil_rev_8_21_14_0_20_46_11</name>
    <dbReference type="NCBI Taxonomy" id="1975025"/>
    <lineage>
        <taxon>Bacteria</taxon>
        <taxon>Candidatus Tayloriibacteriota</taxon>
    </lineage>
</organism>
<feature type="region of interest" description="Interaction with substrate tRNA" evidence="10">
    <location>
        <begin position="40"/>
        <end position="43"/>
    </location>
</feature>
<evidence type="ECO:0000256" key="8">
    <source>
        <dbReference type="ARBA" id="ARBA00022842"/>
    </source>
</evidence>
<evidence type="ECO:0000256" key="10">
    <source>
        <dbReference type="HAMAP-Rule" id="MF_00185"/>
    </source>
</evidence>
<evidence type="ECO:0000256" key="4">
    <source>
        <dbReference type="ARBA" id="ARBA00022679"/>
    </source>
</evidence>
<dbReference type="AlphaFoldDB" id="A0A2H0KA56"/>
<evidence type="ECO:0000256" key="13">
    <source>
        <dbReference type="RuleBase" id="RU003785"/>
    </source>
</evidence>
<dbReference type="Proteomes" id="UP000229342">
    <property type="component" value="Unassembled WGS sequence"/>
</dbReference>
<name>A0A2H0KA56_9BACT</name>
<dbReference type="Gene3D" id="1.10.20.140">
    <property type="match status" value="1"/>
</dbReference>
<dbReference type="PANTHER" id="PTHR11088:SF60">
    <property type="entry name" value="TRNA DIMETHYLALLYLTRANSFERASE"/>
    <property type="match status" value="1"/>
</dbReference>
<comment type="catalytic activity">
    <reaction evidence="9 10 11">
        <text>adenosine(37) in tRNA + dimethylallyl diphosphate = N(6)-dimethylallyladenosine(37) in tRNA + diphosphate</text>
        <dbReference type="Rhea" id="RHEA:26482"/>
        <dbReference type="Rhea" id="RHEA-COMP:10162"/>
        <dbReference type="Rhea" id="RHEA-COMP:10375"/>
        <dbReference type="ChEBI" id="CHEBI:33019"/>
        <dbReference type="ChEBI" id="CHEBI:57623"/>
        <dbReference type="ChEBI" id="CHEBI:74411"/>
        <dbReference type="ChEBI" id="CHEBI:74415"/>
        <dbReference type="EC" id="2.5.1.75"/>
    </reaction>
</comment>
<feature type="binding site" evidence="10">
    <location>
        <begin position="17"/>
        <end position="22"/>
    </location>
    <ligand>
        <name>substrate</name>
    </ligand>
</feature>
<comment type="similarity">
    <text evidence="3 10 13">Belongs to the IPP transferase family.</text>
</comment>
<evidence type="ECO:0000256" key="1">
    <source>
        <dbReference type="ARBA" id="ARBA00001946"/>
    </source>
</evidence>
<dbReference type="InterPro" id="IPR018022">
    <property type="entry name" value="IPT"/>
</dbReference>
<evidence type="ECO:0000256" key="6">
    <source>
        <dbReference type="ARBA" id="ARBA00022741"/>
    </source>
</evidence>
<comment type="cofactor">
    <cofactor evidence="1 10">
        <name>Mg(2+)</name>
        <dbReference type="ChEBI" id="CHEBI:18420"/>
    </cofactor>
</comment>
<evidence type="ECO:0000256" key="2">
    <source>
        <dbReference type="ARBA" id="ARBA00003213"/>
    </source>
</evidence>
<dbReference type="HAMAP" id="MF_00185">
    <property type="entry name" value="IPP_trans"/>
    <property type="match status" value="1"/>
</dbReference>
<dbReference type="Gene3D" id="3.40.50.300">
    <property type="entry name" value="P-loop containing nucleotide triphosphate hydrolases"/>
    <property type="match status" value="1"/>
</dbReference>
<keyword evidence="8 10" id="KW-0460">Magnesium</keyword>
<evidence type="ECO:0000313" key="15">
    <source>
        <dbReference type="Proteomes" id="UP000229342"/>
    </source>
</evidence>
<dbReference type="PANTHER" id="PTHR11088">
    <property type="entry name" value="TRNA DIMETHYLALLYLTRANSFERASE"/>
    <property type="match status" value="1"/>
</dbReference>
<proteinExistence type="inferred from homology"/>
<keyword evidence="7 10" id="KW-0067">ATP-binding</keyword>
<dbReference type="InterPro" id="IPR027417">
    <property type="entry name" value="P-loop_NTPase"/>
</dbReference>
<comment type="caution">
    <text evidence="14">The sequence shown here is derived from an EMBL/GenBank/DDBJ whole genome shotgun (WGS) entry which is preliminary data.</text>
</comment>
<keyword evidence="5 10" id="KW-0819">tRNA processing</keyword>
<accession>A0A2H0KA56</accession>
<dbReference type="GO" id="GO:0006400">
    <property type="term" value="P:tRNA modification"/>
    <property type="evidence" value="ECO:0007669"/>
    <property type="project" value="TreeGrafter"/>
</dbReference>
<dbReference type="EMBL" id="PCVG01000080">
    <property type="protein sequence ID" value="PIQ68097.1"/>
    <property type="molecule type" value="Genomic_DNA"/>
</dbReference>
<evidence type="ECO:0000256" key="5">
    <source>
        <dbReference type="ARBA" id="ARBA00022694"/>
    </source>
</evidence>
<reference evidence="14 15" key="1">
    <citation type="submission" date="2017-09" db="EMBL/GenBank/DDBJ databases">
        <title>Depth-based differentiation of microbial function through sediment-hosted aquifers and enrichment of novel symbionts in the deep terrestrial subsurface.</title>
        <authorList>
            <person name="Probst A.J."/>
            <person name="Ladd B."/>
            <person name="Jarett J.K."/>
            <person name="Geller-Mcgrath D.E."/>
            <person name="Sieber C.M."/>
            <person name="Emerson J.B."/>
            <person name="Anantharaman K."/>
            <person name="Thomas B.C."/>
            <person name="Malmstrom R."/>
            <person name="Stieglmeier M."/>
            <person name="Klingl A."/>
            <person name="Woyke T."/>
            <person name="Ryan C.M."/>
            <person name="Banfield J.F."/>
        </authorList>
    </citation>
    <scope>NUCLEOTIDE SEQUENCE [LARGE SCALE GENOMIC DNA]</scope>
    <source>
        <strain evidence="14">CG11_big_fil_rev_8_21_14_0_20_46_11</strain>
    </source>
</reference>
<keyword evidence="6 10" id="KW-0547">Nucleotide-binding</keyword>
<dbReference type="NCBIfam" id="TIGR00174">
    <property type="entry name" value="miaA"/>
    <property type="match status" value="1"/>
</dbReference>
<sequence>MVNSVSTNKVLVLIGPTAVGKSSLAISLAKQHDGEVISADSRQVYIGLDIGTGKVTTEEMDGVPHHLLDVADSKEQFTASDFQRLGKKALADIHSRGRLPIICGGTGLYVQAIVNDVLFPEVPPNLKLRKKLETKAAQELFEILEKLDARRAKDIDPHNTRRLVRAIEIATELGKVPPHKNSPRTDINPLYIGLTLLEAELKKRIASRLQSRINDGMLKEAKNLHTRGLTWKRMEDLGLEYRYMSRHLRGLISQEEMIAQLQSEIWRYAKRQMTWFRRNADIRWFKPTEIEKIKKIVKQFLQTSA</sequence>
<protein>
    <recommendedName>
        <fullName evidence="10">tRNA dimethylallyltransferase</fullName>
        <ecNumber evidence="10">2.5.1.75</ecNumber>
    </recommendedName>
    <alternativeName>
        <fullName evidence="10">Dimethylallyl diphosphate:tRNA dimethylallyltransferase</fullName>
        <shortName evidence="10">DMAPP:tRNA dimethylallyltransferase</shortName>
        <shortName evidence="10">DMATase</shortName>
    </alternativeName>
    <alternativeName>
        <fullName evidence="10">Isopentenyl-diphosphate:tRNA isopentenyltransferase</fullName>
        <shortName evidence="10">IPP transferase</shortName>
        <shortName evidence="10">IPPT</shortName>
        <shortName evidence="10">IPTase</shortName>
    </alternativeName>
</protein>
<dbReference type="GO" id="GO:0052381">
    <property type="term" value="F:tRNA dimethylallyltransferase activity"/>
    <property type="evidence" value="ECO:0007669"/>
    <property type="project" value="UniProtKB-UniRule"/>
</dbReference>